<keyword evidence="3" id="KW-1133">Transmembrane helix</keyword>
<dbReference type="Pfam" id="PF01757">
    <property type="entry name" value="Acyl_transf_3"/>
    <property type="match status" value="1"/>
</dbReference>
<evidence type="ECO:0000259" key="4">
    <source>
        <dbReference type="Pfam" id="PF01757"/>
    </source>
</evidence>
<comment type="similarity">
    <text evidence="2">Belongs to the acyltransferase 3 family.</text>
</comment>
<feature type="transmembrane region" description="Helical" evidence="3">
    <location>
        <begin position="53"/>
        <end position="72"/>
    </location>
</feature>
<dbReference type="PANTHER" id="PTHR36927">
    <property type="entry name" value="BLR4337 PROTEIN"/>
    <property type="match status" value="1"/>
</dbReference>
<feature type="transmembrane region" description="Helical" evidence="3">
    <location>
        <begin position="302"/>
        <end position="318"/>
    </location>
</feature>
<dbReference type="AlphaFoldDB" id="A0A160MFW7"/>
<feature type="transmembrane region" description="Helical" evidence="3">
    <location>
        <begin position="12"/>
        <end position="33"/>
    </location>
</feature>
<feature type="transmembrane region" description="Helical" evidence="3">
    <location>
        <begin position="174"/>
        <end position="196"/>
    </location>
</feature>
<proteinExistence type="inferred from homology"/>
<keyword evidence="3" id="KW-0812">Transmembrane</keyword>
<dbReference type="InterPro" id="IPR002656">
    <property type="entry name" value="Acyl_transf_3_dom"/>
</dbReference>
<dbReference type="EMBL" id="CP015506">
    <property type="protein sequence ID" value="AND41913.1"/>
    <property type="molecule type" value="Genomic_DNA"/>
</dbReference>
<dbReference type="Proteomes" id="UP000077856">
    <property type="component" value="Chromosome"/>
</dbReference>
<organism evidence="5 6">
    <name type="scientific">Cytobacillus oceanisediminis 2691</name>
    <dbReference type="NCBI Taxonomy" id="1196031"/>
    <lineage>
        <taxon>Bacteria</taxon>
        <taxon>Bacillati</taxon>
        <taxon>Bacillota</taxon>
        <taxon>Bacilli</taxon>
        <taxon>Bacillales</taxon>
        <taxon>Bacillaceae</taxon>
        <taxon>Cytobacillus</taxon>
    </lineage>
</organism>
<feature type="transmembrane region" description="Helical" evidence="3">
    <location>
        <begin position="237"/>
        <end position="258"/>
    </location>
</feature>
<dbReference type="InterPro" id="IPR050623">
    <property type="entry name" value="Glucan_succinyl_AcylTrfase"/>
</dbReference>
<gene>
    <name evidence="5" type="ORF">A361_23130</name>
</gene>
<evidence type="ECO:0000256" key="3">
    <source>
        <dbReference type="SAM" id="Phobius"/>
    </source>
</evidence>
<accession>A0A160MFW7</accession>
<keyword evidence="3" id="KW-0472">Membrane</keyword>
<sequence>MRKHYFDNGKAIASFLGIVYHSALVFTGTAWLINVDGQQTLPILQIYTDYINLFRMPLFLFIAGYFAAHSVRKYNLRDFTFNKLTRLGIPLISTLLTFNILEKLYTFKFIHGNYSLNEILGTLVPWGSNFQISHLWFLYYVIIFSFLIYFSSFLKIYHINSFIKRILKKYSDVILIACNIGILGIFGVLFVITGFFHELFSFLTIGANLPYFLIGVLTCQNWEYFKKQFFDLSRTRVVIISILLIISYILAGLISDIIPNSNTILNTFPRYFSLILVLGLLYKYMNKSNRFLKYISESSYSVYLIHQPVIVVVSYYYIKYINDSNPVLGFFTVFLLSTIVIYALDYFLIRNTRVGTFLFTGKRNIEQKSKVKDKISA</sequence>
<feature type="transmembrane region" description="Helical" evidence="3">
    <location>
        <begin position="264"/>
        <end position="282"/>
    </location>
</feature>
<dbReference type="PANTHER" id="PTHR36927:SF1">
    <property type="entry name" value="MDO-LIKE PROTEIN"/>
    <property type="match status" value="1"/>
</dbReference>
<dbReference type="GO" id="GO:0016747">
    <property type="term" value="F:acyltransferase activity, transferring groups other than amino-acyl groups"/>
    <property type="evidence" value="ECO:0007669"/>
    <property type="project" value="InterPro"/>
</dbReference>
<dbReference type="KEGG" id="bon:A361_23130"/>
<feature type="domain" description="Acyltransferase 3" evidence="4">
    <location>
        <begin position="4"/>
        <end position="344"/>
    </location>
</feature>
<feature type="transmembrane region" description="Helical" evidence="3">
    <location>
        <begin position="330"/>
        <end position="349"/>
    </location>
</feature>
<evidence type="ECO:0000313" key="5">
    <source>
        <dbReference type="EMBL" id="AND41913.1"/>
    </source>
</evidence>
<feature type="transmembrane region" description="Helical" evidence="3">
    <location>
        <begin position="84"/>
        <end position="101"/>
    </location>
</feature>
<feature type="transmembrane region" description="Helical" evidence="3">
    <location>
        <begin position="136"/>
        <end position="154"/>
    </location>
</feature>
<dbReference type="STRING" id="1196031.A361_23130"/>
<evidence type="ECO:0000313" key="6">
    <source>
        <dbReference type="Proteomes" id="UP000077856"/>
    </source>
</evidence>
<evidence type="ECO:0000256" key="1">
    <source>
        <dbReference type="ARBA" id="ARBA00004370"/>
    </source>
</evidence>
<reference evidence="5 6" key="1">
    <citation type="submission" date="2016-04" db="EMBL/GenBank/DDBJ databases">
        <title>Complete genome sequence of Bacillus oceanisediminis strain 2691.</title>
        <authorList>
            <person name="Jeong H."/>
            <person name="Kim H.J."/>
            <person name="Lee D.-W."/>
        </authorList>
    </citation>
    <scope>NUCLEOTIDE SEQUENCE [LARGE SCALE GENOMIC DNA]</scope>
    <source>
        <strain evidence="5 6">2691</strain>
    </source>
</reference>
<protein>
    <recommendedName>
        <fullName evidence="4">Acyltransferase 3 domain-containing protein</fullName>
    </recommendedName>
</protein>
<name>A0A160MFW7_9BACI</name>
<feature type="transmembrane region" description="Helical" evidence="3">
    <location>
        <begin position="202"/>
        <end position="225"/>
    </location>
</feature>
<comment type="subcellular location">
    <subcellularLocation>
        <location evidence="1">Membrane</location>
    </subcellularLocation>
</comment>
<evidence type="ECO:0000256" key="2">
    <source>
        <dbReference type="ARBA" id="ARBA00007400"/>
    </source>
</evidence>